<dbReference type="EMBL" id="MU268070">
    <property type="protein sequence ID" value="KAH7906095.1"/>
    <property type="molecule type" value="Genomic_DNA"/>
</dbReference>
<evidence type="ECO:0000313" key="1">
    <source>
        <dbReference type="EMBL" id="KAH7906095.1"/>
    </source>
</evidence>
<dbReference type="Proteomes" id="UP000790377">
    <property type="component" value="Unassembled WGS sequence"/>
</dbReference>
<accession>A0ACB7ZYI7</accession>
<proteinExistence type="predicted"/>
<evidence type="ECO:0000313" key="2">
    <source>
        <dbReference type="Proteomes" id="UP000790377"/>
    </source>
</evidence>
<name>A0ACB7ZYI7_9AGAM</name>
<sequence length="74" mass="8219">MNILSSLLFAIKFTLRICASHSPPTTQCPPIALSSGLNLYTLFSIHRTIAHQPNSDHHCHHLSPSSEDGTNRFH</sequence>
<comment type="caution">
    <text evidence="1">The sequence shown here is derived from an EMBL/GenBank/DDBJ whole genome shotgun (WGS) entry which is preliminary data.</text>
</comment>
<reference evidence="1" key="1">
    <citation type="journal article" date="2021" name="New Phytol.">
        <title>Evolutionary innovations through gain and loss of genes in the ectomycorrhizal Boletales.</title>
        <authorList>
            <person name="Wu G."/>
            <person name="Miyauchi S."/>
            <person name="Morin E."/>
            <person name="Kuo A."/>
            <person name="Drula E."/>
            <person name="Varga T."/>
            <person name="Kohler A."/>
            <person name="Feng B."/>
            <person name="Cao Y."/>
            <person name="Lipzen A."/>
            <person name="Daum C."/>
            <person name="Hundley H."/>
            <person name="Pangilinan J."/>
            <person name="Johnson J."/>
            <person name="Barry K."/>
            <person name="LaButti K."/>
            <person name="Ng V."/>
            <person name="Ahrendt S."/>
            <person name="Min B."/>
            <person name="Choi I.G."/>
            <person name="Park H."/>
            <person name="Plett J.M."/>
            <person name="Magnuson J."/>
            <person name="Spatafora J.W."/>
            <person name="Nagy L.G."/>
            <person name="Henrissat B."/>
            <person name="Grigoriev I.V."/>
            <person name="Yang Z.L."/>
            <person name="Xu J."/>
            <person name="Martin F.M."/>
        </authorList>
    </citation>
    <scope>NUCLEOTIDE SEQUENCE</scope>
    <source>
        <strain evidence="1">ATCC 28755</strain>
    </source>
</reference>
<keyword evidence="2" id="KW-1185">Reference proteome</keyword>
<gene>
    <name evidence="1" type="ORF">BJ138DRAFT_1163415</name>
</gene>
<organism evidence="1 2">
    <name type="scientific">Hygrophoropsis aurantiaca</name>
    <dbReference type="NCBI Taxonomy" id="72124"/>
    <lineage>
        <taxon>Eukaryota</taxon>
        <taxon>Fungi</taxon>
        <taxon>Dikarya</taxon>
        <taxon>Basidiomycota</taxon>
        <taxon>Agaricomycotina</taxon>
        <taxon>Agaricomycetes</taxon>
        <taxon>Agaricomycetidae</taxon>
        <taxon>Boletales</taxon>
        <taxon>Coniophorineae</taxon>
        <taxon>Hygrophoropsidaceae</taxon>
        <taxon>Hygrophoropsis</taxon>
    </lineage>
</organism>
<protein>
    <submittedName>
        <fullName evidence="1">Uncharacterized protein</fullName>
    </submittedName>
</protein>